<comment type="caution">
    <text evidence="1">The sequence shown here is derived from an EMBL/GenBank/DDBJ whole genome shotgun (WGS) entry which is preliminary data.</text>
</comment>
<evidence type="ECO:0008006" key="3">
    <source>
        <dbReference type="Google" id="ProtNLM"/>
    </source>
</evidence>
<dbReference type="Proteomes" id="UP000032309">
    <property type="component" value="Unassembled WGS sequence"/>
</dbReference>
<protein>
    <recommendedName>
        <fullName evidence="3">LIM zinc-binding domain-containing protein</fullName>
    </recommendedName>
</protein>
<name>A0ABQ0K315_9BACT</name>
<keyword evidence="2" id="KW-1185">Reference proteome</keyword>
<gene>
    <name evidence="1" type="ORF">BROSI_A3718</name>
</gene>
<organism evidence="1 2">
    <name type="scientific">Candidatus Brocadia sinica JPN1</name>
    <dbReference type="NCBI Taxonomy" id="1197129"/>
    <lineage>
        <taxon>Bacteria</taxon>
        <taxon>Pseudomonadati</taxon>
        <taxon>Planctomycetota</taxon>
        <taxon>Candidatus Brocadiia</taxon>
        <taxon>Candidatus Brocadiales</taxon>
        <taxon>Candidatus Brocadiaceae</taxon>
        <taxon>Candidatus Brocadia</taxon>
    </lineage>
</organism>
<dbReference type="EMBL" id="BAFN01000001">
    <property type="protein sequence ID" value="GAN35170.1"/>
    <property type="molecule type" value="Genomic_DNA"/>
</dbReference>
<evidence type="ECO:0000313" key="2">
    <source>
        <dbReference type="Proteomes" id="UP000032309"/>
    </source>
</evidence>
<sequence>MKRVGHWSKNPKGIFFDESHTLKTYWDEEKYCFRCGNCNTEVKEGVVCKCAKK</sequence>
<reference evidence="2" key="1">
    <citation type="journal article" date="2015" name="Genome Announc.">
        <title>Draft Genome Sequence of an Anaerobic Ammonium-Oxidizing Bacterium, "Candidatus Brocadia sinica".</title>
        <authorList>
            <person name="Oshiki M."/>
            <person name="Shinyako-Hata K."/>
            <person name="Satoh H."/>
            <person name="Okabe S."/>
        </authorList>
    </citation>
    <scope>NUCLEOTIDE SEQUENCE [LARGE SCALE GENOMIC DNA]</scope>
    <source>
        <strain evidence="2">JPN1</strain>
    </source>
</reference>
<evidence type="ECO:0000313" key="1">
    <source>
        <dbReference type="EMBL" id="GAN35170.1"/>
    </source>
</evidence>
<accession>A0ABQ0K315</accession>
<dbReference type="RefSeq" id="WP_157842615.1">
    <property type="nucleotide sequence ID" value="NZ_BAFN01000001.1"/>
</dbReference>
<proteinExistence type="predicted"/>